<dbReference type="RefSeq" id="XP_005840097.1">
    <property type="nucleotide sequence ID" value="XM_005840040.1"/>
</dbReference>
<dbReference type="PaxDb" id="55529-EKX53117"/>
<evidence type="ECO:0000313" key="2">
    <source>
        <dbReference type="EnsemblProtists" id="EKX53117"/>
    </source>
</evidence>
<sequence>MVTLGLQLERRGQQEKGRVEAIEDEARPWRTGWHPPVTPIPAARPERASQEIAELRPTFHRNRAGDIRDSSFTIFVVVLSRCTEGSAPWPLLAAIDTSNKFRIEISADLKEGQSCYTLLFGNVARQSPLNVDMERTQIIAVRKEKTGVRWWINGDECDAIAPGTLVTEVDDKNDPIKQRMKSRMSSRNSSVRSQENEAIDLSIDQIYLGRSVVEVEGILSEHKRHHFFDGNLAELIAYRAALSKDHVDEIGKYLAGKFEIAWLLKWRRASSTVHSFSFSTHSSVAGLIVDLSHPERAMASLTELRDLSCNPVKAEEIATYDEIWDRISSFTQLPNEDLQRLSFILVGNLAFYSAEGKAALTHRNFMHVLLDSVLHSESVHVEAASCEALGRWCENDSAAQMHLISIGGLAVIGNMVASSNSRVKSSGCQLLSNMLSDPIVSEIVLAEDSISSMTGAFLELLLVDDIRIQSIAARVLWTLAEIPERRQKLIQDNALEYIVKMIGARHDELQSAAMQVLSKFLCHEPKLLQVVLNHPILPVTLVDLASFAQREDVVGRALNCIFYMCVRDEHAVKVCDLGLLDALLILVRRQEALVITNSMMIIAALSHLADQMKYLVKEHIARDLIKIRESDVGKTVENLACAAIGMFIKNFEGRELMEVKKSLMQDNVLDYLLETIAQGYTDDYTIVYEGCKSLMYFAAQDHAASEFCARKALKDLLRISRGEKEISRLSLRSYILRALPEETLTPEQLAERSSERPRHLEWQGMRTIAAVIYGGEPQTVRYVLERGGLSAVISLCLTGPYQLRQEGARAISTVCLHCSSPEFCYEDYTVNSFREIANSRVIEVYIQVSLDPSSPAYAPAVWDVALMHACRDASAAAYDVLSYLHNFVDNETFVENSDPTIR</sequence>
<dbReference type="EMBL" id="JH992971">
    <property type="protein sequence ID" value="EKX53117.1"/>
    <property type="molecule type" value="Genomic_DNA"/>
</dbReference>
<reference evidence="2" key="3">
    <citation type="submission" date="2016-03" db="UniProtKB">
        <authorList>
            <consortium name="EnsemblProtists"/>
        </authorList>
    </citation>
    <scope>IDENTIFICATION</scope>
</reference>
<organism evidence="1">
    <name type="scientific">Guillardia theta (strain CCMP2712)</name>
    <name type="common">Cryptophyte</name>
    <dbReference type="NCBI Taxonomy" id="905079"/>
    <lineage>
        <taxon>Eukaryota</taxon>
        <taxon>Cryptophyceae</taxon>
        <taxon>Pyrenomonadales</taxon>
        <taxon>Geminigeraceae</taxon>
        <taxon>Guillardia</taxon>
    </lineage>
</organism>
<gene>
    <name evidence="1" type="ORF">GUITHDRAFT_133486</name>
</gene>
<accession>L1JXM0</accession>
<dbReference type="EnsemblProtists" id="EKX53117">
    <property type="protein sequence ID" value="EKX53117"/>
    <property type="gene ID" value="GUITHDRAFT_133486"/>
</dbReference>
<dbReference type="Proteomes" id="UP000011087">
    <property type="component" value="Unassembled WGS sequence"/>
</dbReference>
<dbReference type="HOGENOM" id="CLU_321466_0_0_1"/>
<dbReference type="InterPro" id="IPR016024">
    <property type="entry name" value="ARM-type_fold"/>
</dbReference>
<proteinExistence type="predicted"/>
<protein>
    <submittedName>
        <fullName evidence="1 2">Uncharacterized protein</fullName>
    </submittedName>
</protein>
<reference evidence="3" key="2">
    <citation type="submission" date="2012-11" db="EMBL/GenBank/DDBJ databases">
        <authorList>
            <person name="Kuo A."/>
            <person name="Curtis B.A."/>
            <person name="Tanifuji G."/>
            <person name="Burki F."/>
            <person name="Gruber A."/>
            <person name="Irimia M."/>
            <person name="Maruyama S."/>
            <person name="Arias M.C."/>
            <person name="Ball S.G."/>
            <person name="Gile G.H."/>
            <person name="Hirakawa Y."/>
            <person name="Hopkins J.F."/>
            <person name="Rensing S.A."/>
            <person name="Schmutz J."/>
            <person name="Symeonidi A."/>
            <person name="Elias M."/>
            <person name="Eveleigh R.J."/>
            <person name="Herman E.K."/>
            <person name="Klute M.J."/>
            <person name="Nakayama T."/>
            <person name="Obornik M."/>
            <person name="Reyes-Prieto A."/>
            <person name="Armbrust E.V."/>
            <person name="Aves S.J."/>
            <person name="Beiko R.G."/>
            <person name="Coutinho P."/>
            <person name="Dacks J.B."/>
            <person name="Durnford D.G."/>
            <person name="Fast N.M."/>
            <person name="Green B.R."/>
            <person name="Grisdale C."/>
            <person name="Hempe F."/>
            <person name="Henrissat B."/>
            <person name="Hoppner M.P."/>
            <person name="Ishida K.-I."/>
            <person name="Kim E."/>
            <person name="Koreny L."/>
            <person name="Kroth P.G."/>
            <person name="Liu Y."/>
            <person name="Malik S.-B."/>
            <person name="Maier U.G."/>
            <person name="McRose D."/>
            <person name="Mock T."/>
            <person name="Neilson J.A."/>
            <person name="Onodera N.T."/>
            <person name="Poole A.M."/>
            <person name="Pritham E.J."/>
            <person name="Richards T.A."/>
            <person name="Rocap G."/>
            <person name="Roy S.W."/>
            <person name="Sarai C."/>
            <person name="Schaack S."/>
            <person name="Shirato S."/>
            <person name="Slamovits C.H."/>
            <person name="Spencer D.F."/>
            <person name="Suzuki S."/>
            <person name="Worden A.Z."/>
            <person name="Zauner S."/>
            <person name="Barry K."/>
            <person name="Bell C."/>
            <person name="Bharti A.K."/>
            <person name="Crow J.A."/>
            <person name="Grimwood J."/>
            <person name="Kramer R."/>
            <person name="Lindquist E."/>
            <person name="Lucas S."/>
            <person name="Salamov A."/>
            <person name="McFadden G.I."/>
            <person name="Lane C.E."/>
            <person name="Keeling P.J."/>
            <person name="Gray M.W."/>
            <person name="Grigoriev I.V."/>
            <person name="Archibald J.M."/>
        </authorList>
    </citation>
    <scope>NUCLEOTIDE SEQUENCE</scope>
    <source>
        <strain evidence="3">CCMP2712</strain>
    </source>
</reference>
<dbReference type="SUPFAM" id="SSF48371">
    <property type="entry name" value="ARM repeat"/>
    <property type="match status" value="1"/>
</dbReference>
<evidence type="ECO:0000313" key="3">
    <source>
        <dbReference type="Proteomes" id="UP000011087"/>
    </source>
</evidence>
<name>L1JXM0_GUITC</name>
<evidence type="ECO:0000313" key="1">
    <source>
        <dbReference type="EMBL" id="EKX53117.1"/>
    </source>
</evidence>
<dbReference type="AlphaFoldDB" id="L1JXM0"/>
<dbReference type="KEGG" id="gtt:GUITHDRAFT_133486"/>
<dbReference type="Gene3D" id="1.25.10.10">
    <property type="entry name" value="Leucine-rich Repeat Variant"/>
    <property type="match status" value="3"/>
</dbReference>
<reference evidence="1 3" key="1">
    <citation type="journal article" date="2012" name="Nature">
        <title>Algal genomes reveal evolutionary mosaicism and the fate of nucleomorphs.</title>
        <authorList>
            <consortium name="DOE Joint Genome Institute"/>
            <person name="Curtis B.A."/>
            <person name="Tanifuji G."/>
            <person name="Burki F."/>
            <person name="Gruber A."/>
            <person name="Irimia M."/>
            <person name="Maruyama S."/>
            <person name="Arias M.C."/>
            <person name="Ball S.G."/>
            <person name="Gile G.H."/>
            <person name="Hirakawa Y."/>
            <person name="Hopkins J.F."/>
            <person name="Kuo A."/>
            <person name="Rensing S.A."/>
            <person name="Schmutz J."/>
            <person name="Symeonidi A."/>
            <person name="Elias M."/>
            <person name="Eveleigh R.J."/>
            <person name="Herman E.K."/>
            <person name="Klute M.J."/>
            <person name="Nakayama T."/>
            <person name="Obornik M."/>
            <person name="Reyes-Prieto A."/>
            <person name="Armbrust E.V."/>
            <person name="Aves S.J."/>
            <person name="Beiko R.G."/>
            <person name="Coutinho P."/>
            <person name="Dacks J.B."/>
            <person name="Durnford D.G."/>
            <person name="Fast N.M."/>
            <person name="Green B.R."/>
            <person name="Grisdale C.J."/>
            <person name="Hempel F."/>
            <person name="Henrissat B."/>
            <person name="Hoppner M.P."/>
            <person name="Ishida K."/>
            <person name="Kim E."/>
            <person name="Koreny L."/>
            <person name="Kroth P.G."/>
            <person name="Liu Y."/>
            <person name="Malik S.B."/>
            <person name="Maier U.G."/>
            <person name="McRose D."/>
            <person name="Mock T."/>
            <person name="Neilson J.A."/>
            <person name="Onodera N.T."/>
            <person name="Poole A.M."/>
            <person name="Pritham E.J."/>
            <person name="Richards T.A."/>
            <person name="Rocap G."/>
            <person name="Roy S.W."/>
            <person name="Sarai C."/>
            <person name="Schaack S."/>
            <person name="Shirato S."/>
            <person name="Slamovits C.H."/>
            <person name="Spencer D.F."/>
            <person name="Suzuki S."/>
            <person name="Worden A.Z."/>
            <person name="Zauner S."/>
            <person name="Barry K."/>
            <person name="Bell C."/>
            <person name="Bharti A.K."/>
            <person name="Crow J.A."/>
            <person name="Grimwood J."/>
            <person name="Kramer R."/>
            <person name="Lindquist E."/>
            <person name="Lucas S."/>
            <person name="Salamov A."/>
            <person name="McFadden G.I."/>
            <person name="Lane C.E."/>
            <person name="Keeling P.J."/>
            <person name="Gray M.W."/>
            <person name="Grigoriev I.V."/>
            <person name="Archibald J.M."/>
        </authorList>
    </citation>
    <scope>NUCLEOTIDE SEQUENCE</scope>
    <source>
        <strain evidence="1 3">CCMP2712</strain>
    </source>
</reference>
<dbReference type="InterPro" id="IPR011989">
    <property type="entry name" value="ARM-like"/>
</dbReference>
<dbReference type="GeneID" id="17309515"/>
<keyword evidence="3" id="KW-1185">Reference proteome</keyword>